<dbReference type="Gene3D" id="2.40.50.100">
    <property type="match status" value="1"/>
</dbReference>
<dbReference type="Gene3D" id="1.10.287.470">
    <property type="entry name" value="Helix hairpin bin"/>
    <property type="match status" value="1"/>
</dbReference>
<dbReference type="PANTHER" id="PTHR30386">
    <property type="entry name" value="MEMBRANE FUSION SUBUNIT OF EMRAB-TOLC MULTIDRUG EFFLUX PUMP"/>
    <property type="match status" value="1"/>
</dbReference>
<feature type="coiled-coil region" evidence="2">
    <location>
        <begin position="132"/>
        <end position="197"/>
    </location>
</feature>
<evidence type="ECO:0000256" key="2">
    <source>
        <dbReference type="SAM" id="Coils"/>
    </source>
</evidence>
<keyword evidence="3" id="KW-0812">Transmembrane</keyword>
<dbReference type="SUPFAM" id="SSF111369">
    <property type="entry name" value="HlyD-like secretion proteins"/>
    <property type="match status" value="2"/>
</dbReference>
<keyword evidence="2" id="KW-0175">Coiled coil</keyword>
<dbReference type="InterPro" id="IPR058625">
    <property type="entry name" value="MdtA-like_BSH"/>
</dbReference>
<evidence type="ECO:0000259" key="4">
    <source>
        <dbReference type="Pfam" id="PF25917"/>
    </source>
</evidence>
<dbReference type="PANTHER" id="PTHR30386:SF19">
    <property type="entry name" value="MULTIDRUG EXPORT PROTEIN EMRA-RELATED"/>
    <property type="match status" value="1"/>
</dbReference>
<protein>
    <submittedName>
        <fullName evidence="6">Multidrug resistance protein A</fullName>
    </submittedName>
</protein>
<dbReference type="Pfam" id="PF25963">
    <property type="entry name" value="Beta-barrel_AAEA"/>
    <property type="match status" value="1"/>
</dbReference>
<comment type="caution">
    <text evidence="6">The sequence shown here is derived from an EMBL/GenBank/DDBJ whole genome shotgun (WGS) entry which is preliminary data.</text>
</comment>
<dbReference type="Gene3D" id="2.40.30.170">
    <property type="match status" value="1"/>
</dbReference>
<evidence type="ECO:0000256" key="3">
    <source>
        <dbReference type="SAM" id="Phobius"/>
    </source>
</evidence>
<gene>
    <name evidence="6" type="primary">emrA</name>
    <name evidence="6" type="ORF">GCM10007875_16450</name>
</gene>
<keyword evidence="3" id="KW-1133">Transmembrane helix</keyword>
<evidence type="ECO:0000313" key="7">
    <source>
        <dbReference type="Proteomes" id="UP001156664"/>
    </source>
</evidence>
<dbReference type="PRINTS" id="PR01490">
    <property type="entry name" value="RTXTOXIND"/>
</dbReference>
<dbReference type="Pfam" id="PF25917">
    <property type="entry name" value="BSH_RND"/>
    <property type="match status" value="1"/>
</dbReference>
<dbReference type="EMBL" id="BSOJ01000015">
    <property type="protein sequence ID" value="GLR26555.1"/>
    <property type="molecule type" value="Genomic_DNA"/>
</dbReference>
<dbReference type="RefSeq" id="WP_284281178.1">
    <property type="nucleotide sequence ID" value="NZ_BSOJ01000015.1"/>
</dbReference>
<evidence type="ECO:0000313" key="6">
    <source>
        <dbReference type="EMBL" id="GLR26555.1"/>
    </source>
</evidence>
<reference evidence="7" key="1">
    <citation type="journal article" date="2019" name="Int. J. Syst. Evol. Microbiol.">
        <title>The Global Catalogue of Microorganisms (GCM) 10K type strain sequencing project: providing services to taxonomists for standard genome sequencing and annotation.</title>
        <authorList>
            <consortium name="The Broad Institute Genomics Platform"/>
            <consortium name="The Broad Institute Genome Sequencing Center for Infectious Disease"/>
            <person name="Wu L."/>
            <person name="Ma J."/>
        </authorList>
    </citation>
    <scope>NUCLEOTIDE SEQUENCE [LARGE SCALE GENOMIC DNA]</scope>
    <source>
        <strain evidence="7">NBRC 105857</strain>
    </source>
</reference>
<keyword evidence="7" id="KW-1185">Reference proteome</keyword>
<dbReference type="InterPro" id="IPR050739">
    <property type="entry name" value="MFP"/>
</dbReference>
<dbReference type="Proteomes" id="UP001156664">
    <property type="component" value="Unassembled WGS sequence"/>
</dbReference>
<proteinExistence type="predicted"/>
<name>A0ABQ5YPM1_9BURK</name>
<keyword evidence="3" id="KW-0472">Membrane</keyword>
<feature type="domain" description="p-hydroxybenzoic acid efflux pump subunit AaeA-like beta-barrel" evidence="5">
    <location>
        <begin position="277"/>
        <end position="366"/>
    </location>
</feature>
<evidence type="ECO:0000256" key="1">
    <source>
        <dbReference type="ARBA" id="ARBA00004196"/>
    </source>
</evidence>
<sequence length="415" mass="44579">MSTTPETTANDKQAKRKKAISIFLGSAVLVGVAVGAYHFIWGRYSENTDNAYVQGDMVNVSSQVMGDVKAILVDDNQTVKAGQVLVKLDETDAELALAQAKAQLSDTVRSVRSLYDKVDIERASQAARKADITRAQEEVSRLQVEGKRLQSELARRQAAFKQGAVSAEELESAQAAVNSANAQLAAAQAAYKQAQAGYTQANASLASSLNQTRDLKVAEHPKVVEAVAKVRQAYINLQRGTIVAPVAGQIAKRNVEVGTRIMPGTPLMTIVPLQDVWVDANFKEGQLERIRVGQPVELHADLYGSSMTFHGKVSGLSAGTGSAFSMLPAQNATGNWIKIVQRLPVRVDIDPADLKKAPLRVGLSMDVTVDTHNTDGPLMVPAQEQSAQKTTVFDDVAQKADDYANALLKKELSAS</sequence>
<dbReference type="InterPro" id="IPR058634">
    <property type="entry name" value="AaeA-lik-b-barrel"/>
</dbReference>
<accession>A0ABQ5YPM1</accession>
<feature type="transmembrane region" description="Helical" evidence="3">
    <location>
        <begin position="20"/>
        <end position="41"/>
    </location>
</feature>
<feature type="domain" description="Multidrug resistance protein MdtA-like barrel-sandwich hybrid" evidence="4">
    <location>
        <begin position="57"/>
        <end position="271"/>
    </location>
</feature>
<comment type="subcellular location">
    <subcellularLocation>
        <location evidence="1">Cell envelope</location>
    </subcellularLocation>
</comment>
<evidence type="ECO:0000259" key="5">
    <source>
        <dbReference type="Pfam" id="PF25963"/>
    </source>
</evidence>
<organism evidence="6 7">
    <name type="scientific">Limnobacter litoralis</name>
    <dbReference type="NCBI Taxonomy" id="481366"/>
    <lineage>
        <taxon>Bacteria</taxon>
        <taxon>Pseudomonadati</taxon>
        <taxon>Pseudomonadota</taxon>
        <taxon>Betaproteobacteria</taxon>
        <taxon>Burkholderiales</taxon>
        <taxon>Burkholderiaceae</taxon>
        <taxon>Limnobacter</taxon>
    </lineage>
</organism>